<protein>
    <submittedName>
        <fullName evidence="1">Uncharacterized protein</fullName>
    </submittedName>
</protein>
<evidence type="ECO:0000313" key="2">
    <source>
        <dbReference type="Proteomes" id="UP000294200"/>
    </source>
</evidence>
<keyword evidence="2" id="KW-1185">Reference proteome</keyword>
<proteinExistence type="predicted"/>
<comment type="caution">
    <text evidence="1">The sequence shown here is derived from an EMBL/GenBank/DDBJ whole genome shotgun (WGS) entry which is preliminary data.</text>
</comment>
<dbReference type="Proteomes" id="UP000294200">
    <property type="component" value="Unassembled WGS sequence"/>
</dbReference>
<sequence length="157" mass="18053">MVSEKTDYAYDLFISYRRADALRLAKYIRHRLQRTHLRDDLLNRLPNSLRVNAERELRIYIDVAYERAATDFLTQKVIPALNASRRLLVISTPAAFEDIVDHTGARSPNWLCQEVDYFSARGQIPRPKTLWSCLDPAHQRTAPWSPERQSAVGLGGS</sequence>
<dbReference type="EMBL" id="MWML01000121">
    <property type="protein sequence ID" value="TCG06193.1"/>
    <property type="molecule type" value="Genomic_DNA"/>
</dbReference>
<dbReference type="InterPro" id="IPR035897">
    <property type="entry name" value="Toll_tir_struct_dom_sf"/>
</dbReference>
<dbReference type="Gene3D" id="3.40.50.10140">
    <property type="entry name" value="Toll/interleukin-1 receptor homology (TIR) domain"/>
    <property type="match status" value="1"/>
</dbReference>
<reference evidence="1 2" key="1">
    <citation type="submission" date="2017-02" db="EMBL/GenBank/DDBJ databases">
        <title>Paraburkholderia sophoroidis sp. nov. and Paraburkholderia steynii sp. nov. rhizobial symbionts of the fynbos legume Hypocalyptus sophoroides.</title>
        <authorList>
            <person name="Steenkamp E.T."/>
            <person name="Beukes C.W."/>
            <person name="Van Zyl E."/>
            <person name="Avontuur J."/>
            <person name="Chan W.Y."/>
            <person name="Hassen A."/>
            <person name="Palmer M."/>
            <person name="Mthombeni L."/>
            <person name="Phalane F."/>
            <person name="Sereme K."/>
            <person name="Venter S.N."/>
        </authorList>
    </citation>
    <scope>NUCLEOTIDE SEQUENCE [LARGE SCALE GENOMIC DNA]</scope>
    <source>
        <strain evidence="1 2">HC1.1ba</strain>
    </source>
</reference>
<gene>
    <name evidence="1" type="ORF">BZM27_28060</name>
</gene>
<evidence type="ECO:0000313" key="1">
    <source>
        <dbReference type="EMBL" id="TCG06193.1"/>
    </source>
</evidence>
<dbReference type="AlphaFoldDB" id="A0A4R0X7J7"/>
<name>A0A4R0X7J7_9BURK</name>
<accession>A0A4R0X7J7</accession>
<organism evidence="1 2">
    <name type="scientific">Paraburkholderia steynii</name>
    <dbReference type="NCBI Taxonomy" id="1245441"/>
    <lineage>
        <taxon>Bacteria</taxon>
        <taxon>Pseudomonadati</taxon>
        <taxon>Pseudomonadota</taxon>
        <taxon>Betaproteobacteria</taxon>
        <taxon>Burkholderiales</taxon>
        <taxon>Burkholderiaceae</taxon>
        <taxon>Paraburkholderia</taxon>
    </lineage>
</organism>